<dbReference type="PIRSF" id="PIRSF019302">
    <property type="entry name" value="UCP019302"/>
    <property type="match status" value="1"/>
</dbReference>
<keyword evidence="2" id="KW-1185">Reference proteome</keyword>
<name>A0A377IXW5_9PAST</name>
<accession>A0A377IXW5</accession>
<dbReference type="RefSeq" id="WP_115002587.1">
    <property type="nucleotide sequence ID" value="NZ_JAHAHE010000041.1"/>
</dbReference>
<protein>
    <submittedName>
        <fullName evidence="1">UDP-N-acetylenolpyruvoylglucosamine reductase</fullName>
    </submittedName>
</protein>
<dbReference type="EMBL" id="UGHS01000001">
    <property type="protein sequence ID" value="STO92460.1"/>
    <property type="molecule type" value="Genomic_DNA"/>
</dbReference>
<sequence>MTFNEILSMLPTIEGLRGIEVLDSDKVIHQIPAVEGKLGSLRVYNALAEQFAEKLDRQSAEQGLIWFAEHTVDAKANPGKHPNIDLLLKVIAQNLQYRLRRLK</sequence>
<evidence type="ECO:0000313" key="1">
    <source>
        <dbReference type="EMBL" id="STO92460.1"/>
    </source>
</evidence>
<gene>
    <name evidence="1" type="ORF">NCTC13335_00285</name>
</gene>
<reference evidence="1 2" key="1">
    <citation type="submission" date="2018-06" db="EMBL/GenBank/DDBJ databases">
        <authorList>
            <consortium name="Pathogen Informatics"/>
            <person name="Doyle S."/>
        </authorList>
    </citation>
    <scope>NUCLEOTIDE SEQUENCE [LARGE SCALE GENOMIC DNA]</scope>
    <source>
        <strain evidence="1 2">NCTC13335</strain>
    </source>
</reference>
<dbReference type="Pfam" id="PF10084">
    <property type="entry name" value="DUF2322"/>
    <property type="match status" value="1"/>
</dbReference>
<dbReference type="Proteomes" id="UP000255264">
    <property type="component" value="Unassembled WGS sequence"/>
</dbReference>
<dbReference type="AlphaFoldDB" id="A0A377IXW5"/>
<evidence type="ECO:0000313" key="2">
    <source>
        <dbReference type="Proteomes" id="UP000255264"/>
    </source>
</evidence>
<dbReference type="OrthoDB" id="7596112at2"/>
<dbReference type="InterPro" id="IPR016755">
    <property type="entry name" value="UCP019302"/>
</dbReference>
<organism evidence="1 2">
    <name type="scientific">Haemophilus pittmaniae</name>
    <dbReference type="NCBI Taxonomy" id="249188"/>
    <lineage>
        <taxon>Bacteria</taxon>
        <taxon>Pseudomonadati</taxon>
        <taxon>Pseudomonadota</taxon>
        <taxon>Gammaproteobacteria</taxon>
        <taxon>Pasteurellales</taxon>
        <taxon>Pasteurellaceae</taxon>
        <taxon>Haemophilus</taxon>
    </lineage>
</organism>
<proteinExistence type="predicted"/>